<dbReference type="SUPFAM" id="SSF46565">
    <property type="entry name" value="Chaperone J-domain"/>
    <property type="match status" value="1"/>
</dbReference>
<dbReference type="Gene3D" id="1.10.287.110">
    <property type="entry name" value="DnaJ domain"/>
    <property type="match status" value="1"/>
</dbReference>
<dbReference type="InterPro" id="IPR018253">
    <property type="entry name" value="DnaJ_domain_CS"/>
</dbReference>
<feature type="zinc finger region" description="CR-type" evidence="6">
    <location>
        <begin position="261"/>
        <end position="343"/>
    </location>
</feature>
<dbReference type="Gene3D" id="2.10.230.10">
    <property type="entry name" value="Heat shock protein DnaJ, cysteine-rich domain"/>
    <property type="match status" value="1"/>
</dbReference>
<dbReference type="GO" id="GO:0042026">
    <property type="term" value="P:protein refolding"/>
    <property type="evidence" value="ECO:0007669"/>
    <property type="project" value="TreeGrafter"/>
</dbReference>
<dbReference type="FunFam" id="2.10.230.10:FF:000002">
    <property type="entry name" value="Molecular chaperone DnaJ"/>
    <property type="match status" value="1"/>
</dbReference>
<evidence type="ECO:0000313" key="12">
    <source>
        <dbReference type="Proteomes" id="UP000775213"/>
    </source>
</evidence>
<dbReference type="InterPro" id="IPR001623">
    <property type="entry name" value="DnaJ_domain"/>
</dbReference>
<dbReference type="PANTHER" id="PTHR43096">
    <property type="entry name" value="DNAJ HOMOLOG 1, MITOCHONDRIAL-RELATED"/>
    <property type="match status" value="1"/>
</dbReference>
<dbReference type="PRINTS" id="PR00625">
    <property type="entry name" value="JDOMAIN"/>
</dbReference>
<dbReference type="Pfam" id="PF00226">
    <property type="entry name" value="DnaJ"/>
    <property type="match status" value="1"/>
</dbReference>
<feature type="region of interest" description="Disordered" evidence="7">
    <location>
        <begin position="488"/>
        <end position="521"/>
    </location>
</feature>
<dbReference type="Gene3D" id="2.60.260.20">
    <property type="entry name" value="Urease metallochaperone UreE, N-terminal domain"/>
    <property type="match status" value="2"/>
</dbReference>
<feature type="domain" description="J" evidence="9">
    <location>
        <begin position="125"/>
        <end position="189"/>
    </location>
</feature>
<comment type="caution">
    <text evidence="11">The sequence shown here is derived from an EMBL/GenBank/DDBJ whole genome shotgun (WGS) entry which is preliminary data.</text>
</comment>
<dbReference type="AlphaFoldDB" id="A0AAV7HA47"/>
<dbReference type="GO" id="GO:0051082">
    <property type="term" value="F:unfolded protein binding"/>
    <property type="evidence" value="ECO:0007669"/>
    <property type="project" value="InterPro"/>
</dbReference>
<sequence length="671" mass="74920">MLLIAKLRIISPTQPPLLCGELKSVHLDSTGEKPLKRLMTAAYVGSGGFTTGTFSGHLFIPSNYLSLQRRSLYVSSPAWPKWSSISSSFVLGEFHLCRNPRSLLLRPGRKCQWRKRGVFEAKAKDFYEALNLSRDATIKEIRSSYRNLARKYHPDMNKSPGAEEKFKEISAAYEVLSDEEKRSFYDHYGEAGLQGDYAGANAGPQDIDPFEVFNAFFGQSNGLFGDEKDPGRLNFSSRFKQSLGLDIRYDLSLSLEESISGVQREINIACYETCDSCNGSGAKSNNSVKTCLECEGRGRIMKTQRSPFGVVTQVSSCPRCGGSGKIVTDHCKMCHGEGKLQIKRSVKINIPAGVVDGSTILIQGEGSSDKKRGVVGELYLFIHVNEKPGIRREGLNLYSEISLDYIEAILGTTIKVETVEGSRDLCIPPGTQPGDILKFSNMGVPNVKKPSVRGDHHFIVRVQIPKRISEKERFLVEQLASLRNTLEDSSTPRKGVFHYDGSKQQTRNQQPNASRKRRRRPNQSFWGSIRNLFGRNKSGSNFASISTLVAVPTLSSVRAEPTFALAVGAILVTCIFSVIGRNYRSIAIVTYFLFLDSWRVCSFDVWSVIFFYIVGKCCLCLSLSLCLCSLGWILLMKFENFYVGSFSGSFKCWMKFYIHVICKLQVLCFDS</sequence>
<evidence type="ECO:0000313" key="11">
    <source>
        <dbReference type="EMBL" id="KAH0464554.1"/>
    </source>
</evidence>
<dbReference type="GO" id="GO:0008270">
    <property type="term" value="F:zinc ion binding"/>
    <property type="evidence" value="ECO:0007669"/>
    <property type="project" value="UniProtKB-KW"/>
</dbReference>
<dbReference type="CDD" id="cd10719">
    <property type="entry name" value="DnaJ_zf"/>
    <property type="match status" value="1"/>
</dbReference>
<evidence type="ECO:0000256" key="6">
    <source>
        <dbReference type="PROSITE-ProRule" id="PRU00546"/>
    </source>
</evidence>
<gene>
    <name evidence="11" type="ORF">IEQ34_007340</name>
</gene>
<evidence type="ECO:0000259" key="9">
    <source>
        <dbReference type="PROSITE" id="PS50076"/>
    </source>
</evidence>
<dbReference type="FunFam" id="2.60.260.20:FF:000005">
    <property type="entry name" value="Chaperone protein dnaJ 1, mitochondrial"/>
    <property type="match status" value="1"/>
</dbReference>
<dbReference type="InterPro" id="IPR008971">
    <property type="entry name" value="HSP40/DnaJ_pept-bd"/>
</dbReference>
<keyword evidence="2" id="KW-0677">Repeat</keyword>
<feature type="transmembrane region" description="Helical" evidence="8">
    <location>
        <begin position="612"/>
        <end position="635"/>
    </location>
</feature>
<keyword evidence="4 6" id="KW-0862">Zinc</keyword>
<dbReference type="Pfam" id="PF00684">
    <property type="entry name" value="DnaJ_CXXCXGXG"/>
    <property type="match status" value="1"/>
</dbReference>
<keyword evidence="8" id="KW-0812">Transmembrane</keyword>
<reference evidence="11 12" key="1">
    <citation type="journal article" date="2021" name="Hortic Res">
        <title>Chromosome-scale assembly of the Dendrobium chrysotoxum genome enhances the understanding of orchid evolution.</title>
        <authorList>
            <person name="Zhang Y."/>
            <person name="Zhang G.Q."/>
            <person name="Zhang D."/>
            <person name="Liu X.D."/>
            <person name="Xu X.Y."/>
            <person name="Sun W.H."/>
            <person name="Yu X."/>
            <person name="Zhu X."/>
            <person name="Wang Z.W."/>
            <person name="Zhao X."/>
            <person name="Zhong W.Y."/>
            <person name="Chen H."/>
            <person name="Yin W.L."/>
            <person name="Huang T."/>
            <person name="Niu S.C."/>
            <person name="Liu Z.J."/>
        </authorList>
    </citation>
    <scope>NUCLEOTIDE SEQUENCE [LARGE SCALE GENOMIC DNA]</scope>
    <source>
        <strain evidence="11">Lindl</strain>
    </source>
</reference>
<organism evidence="11 12">
    <name type="scientific">Dendrobium chrysotoxum</name>
    <name type="common">Orchid</name>
    <dbReference type="NCBI Taxonomy" id="161865"/>
    <lineage>
        <taxon>Eukaryota</taxon>
        <taxon>Viridiplantae</taxon>
        <taxon>Streptophyta</taxon>
        <taxon>Embryophyta</taxon>
        <taxon>Tracheophyta</taxon>
        <taxon>Spermatophyta</taxon>
        <taxon>Magnoliopsida</taxon>
        <taxon>Liliopsida</taxon>
        <taxon>Asparagales</taxon>
        <taxon>Orchidaceae</taxon>
        <taxon>Epidendroideae</taxon>
        <taxon>Malaxideae</taxon>
        <taxon>Dendrobiinae</taxon>
        <taxon>Dendrobium</taxon>
    </lineage>
</organism>
<dbReference type="GO" id="GO:0009408">
    <property type="term" value="P:response to heat"/>
    <property type="evidence" value="ECO:0007669"/>
    <property type="project" value="InterPro"/>
</dbReference>
<dbReference type="PROSITE" id="PS00636">
    <property type="entry name" value="DNAJ_1"/>
    <property type="match status" value="1"/>
</dbReference>
<keyword evidence="1 6" id="KW-0479">Metal-binding</keyword>
<evidence type="ECO:0000259" key="10">
    <source>
        <dbReference type="PROSITE" id="PS51188"/>
    </source>
</evidence>
<evidence type="ECO:0000256" key="8">
    <source>
        <dbReference type="SAM" id="Phobius"/>
    </source>
</evidence>
<dbReference type="GO" id="GO:0005783">
    <property type="term" value="C:endoplasmic reticulum"/>
    <property type="evidence" value="ECO:0007669"/>
    <property type="project" value="UniProtKB-ARBA"/>
</dbReference>
<dbReference type="GO" id="GO:0031072">
    <property type="term" value="F:heat shock protein binding"/>
    <property type="evidence" value="ECO:0007669"/>
    <property type="project" value="InterPro"/>
</dbReference>
<evidence type="ECO:0000256" key="5">
    <source>
        <dbReference type="ARBA" id="ARBA00023186"/>
    </source>
</evidence>
<dbReference type="PANTHER" id="PTHR43096:SF26">
    <property type="entry name" value="CR-TYPE DOMAIN-CONTAINING PROTEIN"/>
    <property type="match status" value="1"/>
</dbReference>
<dbReference type="SMART" id="SM00271">
    <property type="entry name" value="DnaJ"/>
    <property type="match status" value="1"/>
</dbReference>
<dbReference type="EMBL" id="JAGFBR010000007">
    <property type="protein sequence ID" value="KAH0464554.1"/>
    <property type="molecule type" value="Genomic_DNA"/>
</dbReference>
<evidence type="ECO:0000256" key="7">
    <source>
        <dbReference type="SAM" id="MobiDB-lite"/>
    </source>
</evidence>
<protein>
    <recommendedName>
        <fullName evidence="13">Chaperone protein DnaJ</fullName>
    </recommendedName>
</protein>
<evidence type="ECO:0000256" key="3">
    <source>
        <dbReference type="ARBA" id="ARBA00022771"/>
    </source>
</evidence>
<accession>A0AAV7HA47</accession>
<dbReference type="PROSITE" id="PS50076">
    <property type="entry name" value="DNAJ_2"/>
    <property type="match status" value="1"/>
</dbReference>
<name>A0AAV7HA47_DENCH</name>
<dbReference type="InterPro" id="IPR012724">
    <property type="entry name" value="DnaJ"/>
</dbReference>
<dbReference type="HAMAP" id="MF_01152">
    <property type="entry name" value="DnaJ"/>
    <property type="match status" value="1"/>
</dbReference>
<dbReference type="SUPFAM" id="SSF49493">
    <property type="entry name" value="HSP40/DnaJ peptide-binding domain"/>
    <property type="match status" value="2"/>
</dbReference>
<evidence type="ECO:0000256" key="2">
    <source>
        <dbReference type="ARBA" id="ARBA00022737"/>
    </source>
</evidence>
<dbReference type="GO" id="GO:0009535">
    <property type="term" value="C:chloroplast thylakoid membrane"/>
    <property type="evidence" value="ECO:0007669"/>
    <property type="project" value="TreeGrafter"/>
</dbReference>
<keyword evidence="12" id="KW-1185">Reference proteome</keyword>
<dbReference type="CDD" id="cd06257">
    <property type="entry name" value="DnaJ"/>
    <property type="match status" value="1"/>
</dbReference>
<dbReference type="PROSITE" id="PS51188">
    <property type="entry name" value="ZF_CR"/>
    <property type="match status" value="1"/>
</dbReference>
<feature type="transmembrane region" description="Helical" evidence="8">
    <location>
        <begin position="562"/>
        <end position="579"/>
    </location>
</feature>
<dbReference type="Pfam" id="PF01556">
    <property type="entry name" value="DnaJ_C"/>
    <property type="match status" value="1"/>
</dbReference>
<proteinExistence type="inferred from homology"/>
<dbReference type="InterPro" id="IPR036869">
    <property type="entry name" value="J_dom_sf"/>
</dbReference>
<dbReference type="Proteomes" id="UP000775213">
    <property type="component" value="Unassembled WGS sequence"/>
</dbReference>
<keyword evidence="3 6" id="KW-0863">Zinc-finger</keyword>
<keyword evidence="5" id="KW-0143">Chaperone</keyword>
<dbReference type="InterPro" id="IPR002939">
    <property type="entry name" value="DnaJ_C"/>
</dbReference>
<evidence type="ECO:0000256" key="4">
    <source>
        <dbReference type="ARBA" id="ARBA00022833"/>
    </source>
</evidence>
<evidence type="ECO:0000256" key="1">
    <source>
        <dbReference type="ARBA" id="ARBA00022723"/>
    </source>
</evidence>
<dbReference type="CDD" id="cd10747">
    <property type="entry name" value="DnaJ_C"/>
    <property type="match status" value="1"/>
</dbReference>
<dbReference type="InterPro" id="IPR001305">
    <property type="entry name" value="HSP_DnaJ_Cys-rich_dom"/>
</dbReference>
<feature type="compositionally biased region" description="Polar residues" evidence="7">
    <location>
        <begin position="502"/>
        <end position="513"/>
    </location>
</feature>
<feature type="domain" description="CR-type" evidence="10">
    <location>
        <begin position="261"/>
        <end position="343"/>
    </location>
</feature>
<keyword evidence="8" id="KW-0472">Membrane</keyword>
<dbReference type="GO" id="GO:0005524">
    <property type="term" value="F:ATP binding"/>
    <property type="evidence" value="ECO:0007669"/>
    <property type="project" value="InterPro"/>
</dbReference>
<keyword evidence="8" id="KW-1133">Transmembrane helix</keyword>
<evidence type="ECO:0008006" key="13">
    <source>
        <dbReference type="Google" id="ProtNLM"/>
    </source>
</evidence>
<dbReference type="SUPFAM" id="SSF57938">
    <property type="entry name" value="DnaJ/Hsp40 cysteine-rich domain"/>
    <property type="match status" value="1"/>
</dbReference>
<dbReference type="InterPro" id="IPR036410">
    <property type="entry name" value="HSP_DnaJ_Cys-rich_dom_sf"/>
</dbReference>